<comment type="catalytic activity">
    <reaction evidence="4">
        <text>N-terminal L-aspartyl-[protein] + L-leucyl-tRNA(Leu) = N-terminal L-leucyl-L-aspartyl-[protein] + tRNA(Leu) + H(+)</text>
        <dbReference type="Rhea" id="RHEA:50420"/>
        <dbReference type="Rhea" id="RHEA-COMP:9613"/>
        <dbReference type="Rhea" id="RHEA-COMP:9622"/>
        <dbReference type="Rhea" id="RHEA-COMP:12669"/>
        <dbReference type="Rhea" id="RHEA-COMP:12674"/>
        <dbReference type="ChEBI" id="CHEBI:15378"/>
        <dbReference type="ChEBI" id="CHEBI:64720"/>
        <dbReference type="ChEBI" id="CHEBI:78442"/>
        <dbReference type="ChEBI" id="CHEBI:78494"/>
        <dbReference type="ChEBI" id="CHEBI:133042"/>
        <dbReference type="EC" id="2.3.2.29"/>
    </reaction>
</comment>
<dbReference type="Proteomes" id="UP000535509">
    <property type="component" value="Unassembled WGS sequence"/>
</dbReference>
<keyword evidence="3 4" id="KW-0012">Acyltransferase</keyword>
<dbReference type="NCBIfam" id="NF002344">
    <property type="entry name" value="PRK01305.2-1"/>
    <property type="match status" value="1"/>
</dbReference>
<sequence>MREIDFCTLDTLCPYLEDRNSRTMYRYVSQCSFDYNSNLVKHGYRRFGSYFSKPICDGCDECKSIRIDAFNFKFTKSHRRIINKNSNTKIVVSKPYISQRHIDLYEKYHKFMHEKRGWEYYNLDFRRYYSVYVEGAGDFGYEIDYFVNDELVCVDLVDIVDDGISSIYCYWDIDFAHLSLGKFSLLNQITIALKNDLRWIYLGFYVKDCASLAYKGEYKPYETLKTYCDIDEKPIWEF</sequence>
<reference evidence="7 11" key="1">
    <citation type="submission" date="2018-05" db="EMBL/GenBank/DDBJ databases">
        <authorList>
            <consortium name="PulseNet: The National Subtyping Network for Foodborne Disease Surveillance"/>
            <person name="Tarr C.L."/>
            <person name="Trees E."/>
            <person name="Katz L.S."/>
            <person name="Carleton-Romer H.A."/>
            <person name="Stroika S."/>
            <person name="Kucerova Z."/>
            <person name="Roache K.F."/>
            <person name="Sabol A.L."/>
            <person name="Besser J."/>
            <person name="Gerner-Smidt P."/>
        </authorList>
    </citation>
    <scope>NUCLEOTIDE SEQUENCE [LARGE SCALE GENOMIC DNA]</scope>
    <source>
        <strain evidence="7 11">2016D-0221</strain>
        <strain evidence="9">D4313</strain>
        <strain evidence="8 10">PNUSAC001503</strain>
    </source>
</reference>
<evidence type="ECO:0000256" key="2">
    <source>
        <dbReference type="ARBA" id="ARBA00022679"/>
    </source>
</evidence>
<feature type="domain" description="N-end aminoacyl transferase N-terminal" evidence="5">
    <location>
        <begin position="13"/>
        <end position="80"/>
    </location>
</feature>
<keyword evidence="10" id="KW-1185">Reference proteome</keyword>
<evidence type="ECO:0000313" key="11">
    <source>
        <dbReference type="Proteomes" id="UP000557842"/>
    </source>
</evidence>
<dbReference type="EMBL" id="AACCXM010000001">
    <property type="protein sequence ID" value="EAK0468336.1"/>
    <property type="molecule type" value="Genomic_DNA"/>
</dbReference>
<keyword evidence="1 4" id="KW-0963">Cytoplasm</keyword>
<keyword evidence="2 4" id="KW-0808">Transferase</keyword>
<dbReference type="EMBL" id="AABQDW010000008">
    <property type="protein sequence ID" value="EAI5408167.1"/>
    <property type="molecule type" value="Genomic_DNA"/>
</dbReference>
<dbReference type="PIRSF" id="PIRSF037208">
    <property type="entry name" value="ATE_pro_prd"/>
    <property type="match status" value="1"/>
</dbReference>
<organism evidence="7 11">
    <name type="scientific">Campylobacter fetus</name>
    <dbReference type="NCBI Taxonomy" id="196"/>
    <lineage>
        <taxon>Bacteria</taxon>
        <taxon>Pseudomonadati</taxon>
        <taxon>Campylobacterota</taxon>
        <taxon>Epsilonproteobacteria</taxon>
        <taxon>Campylobacterales</taxon>
        <taxon>Campylobacteraceae</taxon>
        <taxon>Campylobacter</taxon>
    </lineage>
</organism>
<comment type="function">
    <text evidence="4">Functions in the N-end rule pathway of protein degradation where it conjugates Leu from its aminoacyl-tRNA to the N-termini of proteins containing an N-terminal aspartate or glutamate.</text>
</comment>
<dbReference type="EC" id="2.3.2.29" evidence="4"/>
<comment type="similarity">
    <text evidence="4">Belongs to the R-transferase family. Bpt subfamily.</text>
</comment>
<dbReference type="InterPro" id="IPR017138">
    <property type="entry name" value="Asp_Glu_LeuTrfase"/>
</dbReference>
<dbReference type="InterPro" id="IPR030700">
    <property type="entry name" value="N-end_Aminoacyl_Trfase"/>
</dbReference>
<evidence type="ECO:0000259" key="5">
    <source>
        <dbReference type="Pfam" id="PF04376"/>
    </source>
</evidence>
<dbReference type="GO" id="GO:0005737">
    <property type="term" value="C:cytoplasm"/>
    <property type="evidence" value="ECO:0007669"/>
    <property type="project" value="UniProtKB-SubCell"/>
</dbReference>
<evidence type="ECO:0000313" key="7">
    <source>
        <dbReference type="EMBL" id="EAI5408167.1"/>
    </source>
</evidence>
<dbReference type="GO" id="GO:0071596">
    <property type="term" value="P:ubiquitin-dependent protein catabolic process via the N-end rule pathway"/>
    <property type="evidence" value="ECO:0007669"/>
    <property type="project" value="InterPro"/>
</dbReference>
<comment type="caution">
    <text evidence="7">The sequence shown here is derived from an EMBL/GenBank/DDBJ whole genome shotgun (WGS) entry which is preliminary data.</text>
</comment>
<evidence type="ECO:0000313" key="9">
    <source>
        <dbReference type="EMBL" id="EAK0468336.1"/>
    </source>
</evidence>
<evidence type="ECO:0000256" key="1">
    <source>
        <dbReference type="ARBA" id="ARBA00022490"/>
    </source>
</evidence>
<evidence type="ECO:0000313" key="8">
    <source>
        <dbReference type="EMBL" id="EAI8859775.1"/>
    </source>
</evidence>
<evidence type="ECO:0000256" key="3">
    <source>
        <dbReference type="ARBA" id="ARBA00023315"/>
    </source>
</evidence>
<dbReference type="OMA" id="CSYLPDR"/>
<name>A0A5L8J843_CAMFE</name>
<dbReference type="Pfam" id="PF04377">
    <property type="entry name" value="ATE_C"/>
    <property type="match status" value="1"/>
</dbReference>
<dbReference type="AlphaFoldDB" id="A0A5L8J843"/>
<evidence type="ECO:0000259" key="6">
    <source>
        <dbReference type="Pfam" id="PF04377"/>
    </source>
</evidence>
<protein>
    <recommendedName>
        <fullName evidence="4">Aspartate/glutamate leucyltransferase</fullName>
        <ecNumber evidence="4">2.3.2.29</ecNumber>
    </recommendedName>
</protein>
<dbReference type="SUPFAM" id="SSF55729">
    <property type="entry name" value="Acyl-CoA N-acyltransferases (Nat)"/>
    <property type="match status" value="1"/>
</dbReference>
<dbReference type="GeneID" id="61064519"/>
<dbReference type="GO" id="GO:0004057">
    <property type="term" value="F:arginyl-tRNA--protein transferase activity"/>
    <property type="evidence" value="ECO:0007669"/>
    <property type="project" value="InterPro"/>
</dbReference>
<gene>
    <name evidence="4" type="primary">bpt</name>
    <name evidence="9" type="ORF">AAH24_02965</name>
    <name evidence="7" type="ORF">BVH53_05565</name>
    <name evidence="8" type="ORF">CX802_08040</name>
</gene>
<dbReference type="InterPro" id="IPR007471">
    <property type="entry name" value="N-end_Aminoacyl_Trfase_N"/>
</dbReference>
<dbReference type="InterPro" id="IPR007472">
    <property type="entry name" value="N-end_Aminoacyl_Trfase_C"/>
</dbReference>
<feature type="domain" description="N-end rule aminoacyl transferase C-terminal" evidence="6">
    <location>
        <begin position="101"/>
        <end position="224"/>
    </location>
</feature>
<comment type="catalytic activity">
    <reaction evidence="4">
        <text>N-terminal L-glutamyl-[protein] + L-leucyl-tRNA(Leu) = N-terminal L-leucyl-L-glutamyl-[protein] + tRNA(Leu) + H(+)</text>
        <dbReference type="Rhea" id="RHEA:50412"/>
        <dbReference type="Rhea" id="RHEA-COMP:9613"/>
        <dbReference type="Rhea" id="RHEA-COMP:9622"/>
        <dbReference type="Rhea" id="RHEA-COMP:12664"/>
        <dbReference type="Rhea" id="RHEA-COMP:12668"/>
        <dbReference type="ChEBI" id="CHEBI:15378"/>
        <dbReference type="ChEBI" id="CHEBI:64721"/>
        <dbReference type="ChEBI" id="CHEBI:78442"/>
        <dbReference type="ChEBI" id="CHEBI:78494"/>
        <dbReference type="ChEBI" id="CHEBI:133041"/>
        <dbReference type="EC" id="2.3.2.29"/>
    </reaction>
</comment>
<dbReference type="InterPro" id="IPR016181">
    <property type="entry name" value="Acyl_CoA_acyltransferase"/>
</dbReference>
<evidence type="ECO:0000256" key="4">
    <source>
        <dbReference type="HAMAP-Rule" id="MF_00689"/>
    </source>
</evidence>
<dbReference type="Proteomes" id="UP000557842">
    <property type="component" value="Unassembled WGS sequence"/>
</dbReference>
<dbReference type="EMBL" id="AABTCC010000028">
    <property type="protein sequence ID" value="EAI8859775.1"/>
    <property type="molecule type" value="Genomic_DNA"/>
</dbReference>
<proteinExistence type="inferred from homology"/>
<accession>A0A5L8J843</accession>
<evidence type="ECO:0000313" key="10">
    <source>
        <dbReference type="Proteomes" id="UP000535509"/>
    </source>
</evidence>
<dbReference type="RefSeq" id="WP_002849077.1">
    <property type="nucleotide sequence ID" value="NZ_AABUZP020000005.1"/>
</dbReference>
<dbReference type="PANTHER" id="PTHR21367:SF1">
    <property type="entry name" value="ARGINYL-TRNA--PROTEIN TRANSFERASE 1"/>
    <property type="match status" value="1"/>
</dbReference>
<dbReference type="Pfam" id="PF04376">
    <property type="entry name" value="ATE_N"/>
    <property type="match status" value="1"/>
</dbReference>
<dbReference type="PANTHER" id="PTHR21367">
    <property type="entry name" value="ARGININE-TRNA-PROTEIN TRANSFERASE 1"/>
    <property type="match status" value="1"/>
</dbReference>
<dbReference type="HAMAP" id="MF_00689">
    <property type="entry name" value="Bpt"/>
    <property type="match status" value="1"/>
</dbReference>
<comment type="subcellular location">
    <subcellularLocation>
        <location evidence="4">Cytoplasm</location>
    </subcellularLocation>
</comment>
<dbReference type="GO" id="GO:0008914">
    <property type="term" value="F:leucyl-tRNA--protein transferase activity"/>
    <property type="evidence" value="ECO:0007669"/>
    <property type="project" value="UniProtKB-UniRule"/>
</dbReference>